<organism evidence="1 2">
    <name type="scientific">Anaerobutyricum hallii</name>
    <dbReference type="NCBI Taxonomy" id="39488"/>
    <lineage>
        <taxon>Bacteria</taxon>
        <taxon>Bacillati</taxon>
        <taxon>Bacillota</taxon>
        <taxon>Clostridia</taxon>
        <taxon>Lachnospirales</taxon>
        <taxon>Lachnospiraceae</taxon>
        <taxon>Anaerobutyricum</taxon>
    </lineage>
</organism>
<evidence type="ECO:0000313" key="1">
    <source>
        <dbReference type="EMBL" id="CUO76811.1"/>
    </source>
</evidence>
<reference evidence="1 2" key="1">
    <citation type="submission" date="2015-09" db="EMBL/GenBank/DDBJ databases">
        <authorList>
            <consortium name="Pathogen Informatics"/>
        </authorList>
    </citation>
    <scope>NUCLEOTIDE SEQUENCE [LARGE SCALE GENOMIC DNA]</scope>
    <source>
        <strain evidence="1 2">2789STDY5834835</strain>
    </source>
</reference>
<dbReference type="Pfam" id="PF15933">
    <property type="entry name" value="RnlB_antitoxin"/>
    <property type="match status" value="1"/>
</dbReference>
<evidence type="ECO:0000313" key="2">
    <source>
        <dbReference type="Proteomes" id="UP000095679"/>
    </source>
</evidence>
<dbReference type="InterPro" id="IPR031834">
    <property type="entry name" value="RnlB/LsoB_antitoxin"/>
</dbReference>
<evidence type="ECO:0008006" key="3">
    <source>
        <dbReference type="Google" id="ProtNLM"/>
    </source>
</evidence>
<dbReference type="AlphaFoldDB" id="A0A174HRG2"/>
<dbReference type="RefSeq" id="WP_055299276.1">
    <property type="nucleotide sequence ID" value="NZ_BLYK01000035.1"/>
</dbReference>
<dbReference type="Proteomes" id="UP000095679">
    <property type="component" value="Unassembled WGS sequence"/>
</dbReference>
<gene>
    <name evidence="1" type="ORF">ERS852450_02383</name>
</gene>
<protein>
    <recommendedName>
        <fullName evidence="3">Type II toxin-antitoxin system RnlB family antitoxin</fullName>
    </recommendedName>
</protein>
<proteinExistence type="predicted"/>
<sequence length="118" mass="13224">MKNFEVSRLENSSYDYLVIATTYISPISTLDEVQKAFKNISGKILFNLTLINGLNSNRYISAIIENGIVNRKSFLIEKDVDDPVIHDSISFFSKHAEIVENGTISKALKNLLISGENI</sequence>
<name>A0A174HRG2_9FIRM</name>
<accession>A0A174HRG2</accession>
<dbReference type="EMBL" id="CYZL01000024">
    <property type="protein sequence ID" value="CUO76811.1"/>
    <property type="molecule type" value="Genomic_DNA"/>
</dbReference>